<dbReference type="InterPro" id="IPR013792">
    <property type="entry name" value="RNA3'P_cycl/enolpyr_Trfase_a/b"/>
</dbReference>
<dbReference type="EMBL" id="PJBV01000032">
    <property type="protein sequence ID" value="PKH39069.1"/>
    <property type="molecule type" value="Genomic_DNA"/>
</dbReference>
<dbReference type="FunFam" id="3.65.10.10:FF:000010">
    <property type="entry name" value="3-phosphoshikimate 1-carboxyvinyltransferase"/>
    <property type="match status" value="1"/>
</dbReference>
<dbReference type="CDD" id="cd01556">
    <property type="entry name" value="EPSP_synthase"/>
    <property type="match status" value="1"/>
</dbReference>
<evidence type="ECO:0000259" key="9">
    <source>
        <dbReference type="Pfam" id="PF00275"/>
    </source>
</evidence>
<evidence type="ECO:0000256" key="8">
    <source>
        <dbReference type="HAMAP-Rule" id="MF_00210"/>
    </source>
</evidence>
<feature type="binding site" evidence="8">
    <location>
        <position position="172"/>
    </location>
    <ligand>
        <name>3-phosphoshikimate</name>
        <dbReference type="ChEBI" id="CHEBI:145989"/>
    </ligand>
</feature>
<dbReference type="PIRSF" id="PIRSF000505">
    <property type="entry name" value="EPSPS"/>
    <property type="match status" value="1"/>
</dbReference>
<dbReference type="NCBIfam" id="TIGR01356">
    <property type="entry name" value="aroA"/>
    <property type="match status" value="1"/>
</dbReference>
<evidence type="ECO:0000256" key="3">
    <source>
        <dbReference type="ARBA" id="ARBA00022490"/>
    </source>
</evidence>
<dbReference type="Pfam" id="PF00275">
    <property type="entry name" value="EPSP_synthase"/>
    <property type="match status" value="1"/>
</dbReference>
<proteinExistence type="inferred from homology"/>
<dbReference type="Gene3D" id="3.65.10.10">
    <property type="entry name" value="Enolpyruvate transferase domain"/>
    <property type="match status" value="2"/>
</dbReference>
<dbReference type="STRING" id="748909.SAMN05192575_103232"/>
<evidence type="ECO:0000313" key="11">
    <source>
        <dbReference type="EMBL" id="SFB07983.1"/>
    </source>
</evidence>
<keyword evidence="13" id="KW-1185">Reference proteome</keyword>
<feature type="active site" description="Proton acceptor" evidence="8">
    <location>
        <position position="316"/>
    </location>
</feature>
<feature type="binding site" evidence="8">
    <location>
        <position position="347"/>
    </location>
    <ligand>
        <name>phosphoenolpyruvate</name>
        <dbReference type="ChEBI" id="CHEBI:58702"/>
    </ligand>
</feature>
<evidence type="ECO:0000256" key="4">
    <source>
        <dbReference type="ARBA" id="ARBA00022605"/>
    </source>
</evidence>
<gene>
    <name evidence="8 10" type="primary">aroA</name>
    <name evidence="10" type="ORF">CXG46_15220</name>
    <name evidence="11" type="ORF">SAMN05192575_103232</name>
</gene>
<reference evidence="11" key="1">
    <citation type="submission" date="2016-10" db="EMBL/GenBank/DDBJ databases">
        <authorList>
            <person name="de Groot N.N."/>
        </authorList>
    </citation>
    <scope>NUCLEOTIDE SEQUENCE [LARGE SCALE GENOMIC DNA]</scope>
    <source>
        <strain evidence="11">CGMCC 1.10697</strain>
    </source>
</reference>
<comment type="pathway">
    <text evidence="1 8">Metabolic intermediate biosynthesis; chorismate biosynthesis; chorismate from D-erythrose 4-phosphate and phosphoenolpyruvate: step 6/7.</text>
</comment>
<keyword evidence="3 8" id="KW-0963">Cytoplasm</keyword>
<dbReference type="OrthoDB" id="9809920at2"/>
<dbReference type="InterPro" id="IPR036968">
    <property type="entry name" value="Enolpyruvate_Tfrase_sf"/>
</dbReference>
<keyword evidence="4 8" id="KW-0028">Amino-acid biosynthesis</keyword>
<dbReference type="PROSITE" id="PS00885">
    <property type="entry name" value="EPSP_SYNTHASE_2"/>
    <property type="match status" value="1"/>
</dbReference>
<feature type="binding site" evidence="8">
    <location>
        <position position="413"/>
    </location>
    <ligand>
        <name>phosphoenolpyruvate</name>
        <dbReference type="ChEBI" id="CHEBI:58702"/>
    </ligand>
</feature>
<feature type="binding site" evidence="8">
    <location>
        <position position="30"/>
    </location>
    <ligand>
        <name>3-phosphoshikimate</name>
        <dbReference type="ChEBI" id="CHEBI:145989"/>
    </ligand>
</feature>
<comment type="similarity">
    <text evidence="2 8">Belongs to the EPSP synthase family.</text>
</comment>
<organism evidence="11 12">
    <name type="scientific">Nocardioides alpinus</name>
    <dbReference type="NCBI Taxonomy" id="748909"/>
    <lineage>
        <taxon>Bacteria</taxon>
        <taxon>Bacillati</taxon>
        <taxon>Actinomycetota</taxon>
        <taxon>Actinomycetes</taxon>
        <taxon>Propionibacteriales</taxon>
        <taxon>Nocardioidaceae</taxon>
        <taxon>Nocardioides</taxon>
    </lineage>
</organism>
<dbReference type="AlphaFoldDB" id="A0A1I0Y749"/>
<dbReference type="Proteomes" id="UP000199113">
    <property type="component" value="Unassembled WGS sequence"/>
</dbReference>
<dbReference type="FunFam" id="3.65.10.10:FF:000011">
    <property type="entry name" value="3-phosphoshikimate 1-carboxyvinyltransferase"/>
    <property type="match status" value="1"/>
</dbReference>
<comment type="caution">
    <text evidence="8">Lacks conserved residue(s) required for the propagation of feature annotation.</text>
</comment>
<dbReference type="PANTHER" id="PTHR21090:SF5">
    <property type="entry name" value="PENTAFUNCTIONAL AROM POLYPEPTIDE"/>
    <property type="match status" value="1"/>
</dbReference>
<reference evidence="10 13" key="2">
    <citation type="submission" date="2017-12" db="EMBL/GenBank/DDBJ databases">
        <title>Pharmacopeia of the Arctic Ocean.</title>
        <authorList>
            <person name="Collins E."/>
            <person name="Ducluzeau A.-L."/>
        </authorList>
    </citation>
    <scope>NUCLEOTIDE SEQUENCE [LARGE SCALE GENOMIC DNA]</scope>
    <source>
        <strain evidence="10 13">DSM 23325</strain>
    </source>
</reference>
<comment type="function">
    <text evidence="8">Catalyzes the transfer of the enolpyruvyl moiety of phosphoenolpyruvate (PEP) to the 5-hydroxyl of shikimate-3-phosphate (S3P) to produce enolpyruvyl shikimate-3-phosphate and inorganic phosphate.</text>
</comment>
<dbReference type="EC" id="2.5.1.19" evidence="8"/>
<feature type="binding site" evidence="8">
    <location>
        <position position="201"/>
    </location>
    <ligand>
        <name>3-phosphoshikimate</name>
        <dbReference type="ChEBI" id="CHEBI:145989"/>
    </ligand>
</feature>
<feature type="binding site" evidence="8">
    <location>
        <position position="174"/>
    </location>
    <ligand>
        <name>3-phosphoshikimate</name>
        <dbReference type="ChEBI" id="CHEBI:145989"/>
    </ligand>
</feature>
<evidence type="ECO:0000256" key="2">
    <source>
        <dbReference type="ARBA" id="ARBA00009948"/>
    </source>
</evidence>
<evidence type="ECO:0000256" key="6">
    <source>
        <dbReference type="ARBA" id="ARBA00023141"/>
    </source>
</evidence>
<feature type="binding site" evidence="8">
    <location>
        <position position="388"/>
    </location>
    <ligand>
        <name>phosphoenolpyruvate</name>
        <dbReference type="ChEBI" id="CHEBI:58702"/>
    </ligand>
</feature>
<dbReference type="GO" id="GO:0008652">
    <property type="term" value="P:amino acid biosynthetic process"/>
    <property type="evidence" value="ECO:0007669"/>
    <property type="project" value="UniProtKB-KW"/>
</dbReference>
<feature type="domain" description="Enolpyruvate transferase" evidence="9">
    <location>
        <begin position="16"/>
        <end position="419"/>
    </location>
</feature>
<dbReference type="PANTHER" id="PTHR21090">
    <property type="entry name" value="AROM/DEHYDROQUINATE SYNTHASE"/>
    <property type="match status" value="1"/>
</dbReference>
<feature type="binding site" evidence="8">
    <location>
        <position position="173"/>
    </location>
    <ligand>
        <name>3-phosphoshikimate</name>
        <dbReference type="ChEBI" id="CHEBI:145989"/>
    </ligand>
</feature>
<keyword evidence="6 8" id="KW-0057">Aromatic amino acid biosynthesis</keyword>
<feature type="binding site" evidence="8">
    <location>
        <position position="316"/>
    </location>
    <ligand>
        <name>3-phosphoshikimate</name>
        <dbReference type="ChEBI" id="CHEBI:145989"/>
    </ligand>
</feature>
<dbReference type="RefSeq" id="WP_091197502.1">
    <property type="nucleotide sequence ID" value="NZ_FOKC01000003.1"/>
</dbReference>
<dbReference type="GO" id="GO:0009073">
    <property type="term" value="P:aromatic amino acid family biosynthetic process"/>
    <property type="evidence" value="ECO:0007669"/>
    <property type="project" value="UniProtKB-KW"/>
</dbReference>
<evidence type="ECO:0000256" key="5">
    <source>
        <dbReference type="ARBA" id="ARBA00022679"/>
    </source>
</evidence>
<accession>A0A1I0Y749</accession>
<dbReference type="GO" id="GO:0003866">
    <property type="term" value="F:3-phosphoshikimate 1-carboxyvinyltransferase activity"/>
    <property type="evidence" value="ECO:0007669"/>
    <property type="project" value="UniProtKB-UniRule"/>
</dbReference>
<dbReference type="InterPro" id="IPR001986">
    <property type="entry name" value="Enolpyruvate_Tfrase_dom"/>
</dbReference>
<evidence type="ECO:0000313" key="13">
    <source>
        <dbReference type="Proteomes" id="UP000233565"/>
    </source>
</evidence>
<dbReference type="InterPro" id="IPR006264">
    <property type="entry name" value="EPSP_synthase"/>
</dbReference>
<feature type="binding site" evidence="8">
    <location>
        <position position="174"/>
    </location>
    <ligand>
        <name>phosphoenolpyruvate</name>
        <dbReference type="ChEBI" id="CHEBI:58702"/>
    </ligand>
</feature>
<keyword evidence="5 8" id="KW-0808">Transferase</keyword>
<evidence type="ECO:0000256" key="1">
    <source>
        <dbReference type="ARBA" id="ARBA00004811"/>
    </source>
</evidence>
<comment type="subunit">
    <text evidence="8">Monomer.</text>
</comment>
<dbReference type="EMBL" id="FOKC01000003">
    <property type="protein sequence ID" value="SFB07983.1"/>
    <property type="molecule type" value="Genomic_DNA"/>
</dbReference>
<dbReference type="PROSITE" id="PS00104">
    <property type="entry name" value="EPSP_SYNTHASE_1"/>
    <property type="match status" value="1"/>
</dbReference>
<protein>
    <recommendedName>
        <fullName evidence="8">3-phosphoshikimate 1-carboxyvinyltransferase</fullName>
        <ecNumber evidence="8">2.5.1.19</ecNumber>
    </recommendedName>
    <alternativeName>
        <fullName evidence="8">5-enolpyruvylshikimate-3-phosphate synthase</fullName>
        <shortName evidence="8">EPSP synthase</shortName>
        <shortName evidence="8">EPSPS</shortName>
    </alternativeName>
</protein>
<dbReference type="GO" id="GO:0005737">
    <property type="term" value="C:cytoplasm"/>
    <property type="evidence" value="ECO:0007669"/>
    <property type="project" value="UniProtKB-SubCell"/>
</dbReference>
<feature type="binding site" evidence="8">
    <location>
        <position position="31"/>
    </location>
    <ligand>
        <name>3-phosphoshikimate</name>
        <dbReference type="ChEBI" id="CHEBI:145989"/>
    </ligand>
</feature>
<comment type="subcellular location">
    <subcellularLocation>
        <location evidence="8">Cytoplasm</location>
    </subcellularLocation>
</comment>
<feature type="binding site" evidence="8">
    <location>
        <position position="30"/>
    </location>
    <ligand>
        <name>phosphoenolpyruvate</name>
        <dbReference type="ChEBI" id="CHEBI:58702"/>
    </ligand>
</feature>
<dbReference type="UniPathway" id="UPA00053">
    <property type="reaction ID" value="UER00089"/>
</dbReference>
<feature type="binding site" evidence="8">
    <location>
        <position position="98"/>
    </location>
    <ligand>
        <name>phosphoenolpyruvate</name>
        <dbReference type="ChEBI" id="CHEBI:58702"/>
    </ligand>
</feature>
<dbReference type="Proteomes" id="UP000233565">
    <property type="component" value="Unassembled WGS sequence"/>
</dbReference>
<comment type="catalytic activity">
    <reaction evidence="7">
        <text>3-phosphoshikimate + phosphoenolpyruvate = 5-O-(1-carboxyvinyl)-3-phosphoshikimate + phosphate</text>
        <dbReference type="Rhea" id="RHEA:21256"/>
        <dbReference type="ChEBI" id="CHEBI:43474"/>
        <dbReference type="ChEBI" id="CHEBI:57701"/>
        <dbReference type="ChEBI" id="CHEBI:58702"/>
        <dbReference type="ChEBI" id="CHEBI:145989"/>
        <dbReference type="EC" id="2.5.1.19"/>
    </reaction>
    <physiologicalReaction direction="left-to-right" evidence="7">
        <dbReference type="Rhea" id="RHEA:21257"/>
    </physiologicalReaction>
</comment>
<dbReference type="GO" id="GO:0009423">
    <property type="term" value="P:chorismate biosynthetic process"/>
    <property type="evidence" value="ECO:0007669"/>
    <property type="project" value="UniProtKB-UniRule"/>
</dbReference>
<dbReference type="SUPFAM" id="SSF55205">
    <property type="entry name" value="EPT/RTPC-like"/>
    <property type="match status" value="1"/>
</dbReference>
<evidence type="ECO:0000313" key="10">
    <source>
        <dbReference type="EMBL" id="PKH39069.1"/>
    </source>
</evidence>
<feature type="binding site" evidence="8">
    <location>
        <position position="126"/>
    </location>
    <ligand>
        <name>phosphoenolpyruvate</name>
        <dbReference type="ChEBI" id="CHEBI:58702"/>
    </ligand>
</feature>
<evidence type="ECO:0000256" key="7">
    <source>
        <dbReference type="ARBA" id="ARBA00044633"/>
    </source>
</evidence>
<evidence type="ECO:0000313" key="12">
    <source>
        <dbReference type="Proteomes" id="UP000199113"/>
    </source>
</evidence>
<dbReference type="InterPro" id="IPR023193">
    <property type="entry name" value="EPSP_synthase_CS"/>
</dbReference>
<feature type="binding site" evidence="8">
    <location>
        <position position="343"/>
    </location>
    <ligand>
        <name>3-phosphoshikimate</name>
        <dbReference type="ChEBI" id="CHEBI:145989"/>
    </ligand>
</feature>
<feature type="binding site" evidence="8">
    <location>
        <position position="35"/>
    </location>
    <ligand>
        <name>3-phosphoshikimate</name>
        <dbReference type="ChEBI" id="CHEBI:145989"/>
    </ligand>
</feature>
<name>A0A1I0Y749_9ACTN</name>
<dbReference type="HAMAP" id="MF_00210">
    <property type="entry name" value="EPSP_synth"/>
    <property type="match status" value="1"/>
</dbReference>
<sequence>MSDPAPSPDLWPAPRPHDPVDRVVSLPGSKSLTNRALLLAAIADGPSVVRRPLRSRDTLLMAAALSTLGTGLEDRDGDWAVTPGSWDRDGDVDCGLAGTVMRFVPPVAGLASGTVHFDGDPHMRQRPVGQMLAALSALGIRIEDGGRGALPFAVHGSGSVPGGTVTIDASASSQFVSALLLAGARYDLGVDVRHIGKPVPSLPHIEMTVQMLRQHGVEVDDSDANRWAVAPGAVAAIDCDIEPDLSNAAPFLALGAVTGGRVTVADWPTSTTQPGDELRQVLALMGCEVTLDAAGLTVVGPERLSGVDLDLHDVGELTPAIAALCALADSPSHLRGVAHIRGHETDRLTALATELGRLGADVTEREDGLSIRPAPLHGGTFRTYADHRMAHAGVILGLAVDDVLVEDIATTAKTFPDFAGAWTLAVHGVHA</sequence>